<dbReference type="PROSITE" id="PS50932">
    <property type="entry name" value="HTH_LACI_2"/>
    <property type="match status" value="1"/>
</dbReference>
<dbReference type="InterPro" id="IPR028082">
    <property type="entry name" value="Peripla_BP_I"/>
</dbReference>
<evidence type="ECO:0000256" key="3">
    <source>
        <dbReference type="ARBA" id="ARBA00023163"/>
    </source>
</evidence>
<proteinExistence type="predicted"/>
<dbReference type="CDD" id="cd06267">
    <property type="entry name" value="PBP1_LacI_sugar_binding-like"/>
    <property type="match status" value="1"/>
</dbReference>
<evidence type="ECO:0000313" key="5">
    <source>
        <dbReference type="EMBL" id="RPF27713.1"/>
    </source>
</evidence>
<evidence type="ECO:0000259" key="4">
    <source>
        <dbReference type="PROSITE" id="PS50932"/>
    </source>
</evidence>
<dbReference type="OrthoDB" id="4268837at2"/>
<dbReference type="PANTHER" id="PTHR30146:SF109">
    <property type="entry name" value="HTH-TYPE TRANSCRIPTIONAL REGULATOR GALS"/>
    <property type="match status" value="1"/>
</dbReference>
<evidence type="ECO:0000313" key="6">
    <source>
        <dbReference type="Proteomes" id="UP000280726"/>
    </source>
</evidence>
<feature type="domain" description="HTH lacI-type" evidence="4">
    <location>
        <begin position="9"/>
        <end position="63"/>
    </location>
</feature>
<dbReference type="PANTHER" id="PTHR30146">
    <property type="entry name" value="LACI-RELATED TRANSCRIPTIONAL REPRESSOR"/>
    <property type="match status" value="1"/>
</dbReference>
<dbReference type="InterPro" id="IPR010982">
    <property type="entry name" value="Lambda_DNA-bd_dom_sf"/>
</dbReference>
<dbReference type="InterPro" id="IPR000843">
    <property type="entry name" value="HTH_LacI"/>
</dbReference>
<dbReference type="GO" id="GO:0000976">
    <property type="term" value="F:transcription cis-regulatory region binding"/>
    <property type="evidence" value="ECO:0007669"/>
    <property type="project" value="TreeGrafter"/>
</dbReference>
<keyword evidence="6" id="KW-1185">Reference proteome</keyword>
<protein>
    <submittedName>
        <fullName evidence="5">LacI family transcriptional regulator</fullName>
    </submittedName>
</protein>
<dbReference type="Gene3D" id="3.40.50.2300">
    <property type="match status" value="2"/>
</dbReference>
<dbReference type="Proteomes" id="UP000280726">
    <property type="component" value="Unassembled WGS sequence"/>
</dbReference>
<dbReference type="Pfam" id="PF13377">
    <property type="entry name" value="Peripla_BP_3"/>
    <property type="match status" value="1"/>
</dbReference>
<name>A0A3N4Z5S1_9MICO</name>
<dbReference type="GO" id="GO:0003700">
    <property type="term" value="F:DNA-binding transcription factor activity"/>
    <property type="evidence" value="ECO:0007669"/>
    <property type="project" value="TreeGrafter"/>
</dbReference>
<organism evidence="5 6">
    <name type="scientific">Georgenia muralis</name>
    <dbReference type="NCBI Taxonomy" id="154117"/>
    <lineage>
        <taxon>Bacteria</taxon>
        <taxon>Bacillati</taxon>
        <taxon>Actinomycetota</taxon>
        <taxon>Actinomycetes</taxon>
        <taxon>Micrococcales</taxon>
        <taxon>Bogoriellaceae</taxon>
        <taxon>Georgenia</taxon>
    </lineage>
</organism>
<gene>
    <name evidence="5" type="ORF">EDD32_2205</name>
</gene>
<dbReference type="PROSITE" id="PS00356">
    <property type="entry name" value="HTH_LACI_1"/>
    <property type="match status" value="1"/>
</dbReference>
<sequence>MTRTGSPAPTLVEVARLAGVSRATASRAVRGGERVSPEARAAVEAAVREIGYRPNQAARSLVTRRTDSIAVVIPESDSTLFTDPFFATVLHGVTTALSSTDLQIVLLVGQPGERAARMVNYLRAGHADGAIVVSHHRMDNVVEALAESAVPAVLIGRPWDASLPLTWVDVDNAGGGRLAAEHLLARGARRPATVAGPADMAAGRDRLAGWAEVVAAAGLATDAVEHTDWTADAAAAATGRLLDDHPDVDGLFVASDLMAEAAMEVLRGRGIAVPDRVRVVGFDDMGLAARTRPPLTTVVNPAPAMSRRAVEMLLAQLEGTGGTESVQFPTALVVRGSS</sequence>
<dbReference type="CDD" id="cd01392">
    <property type="entry name" value="HTH_LacI"/>
    <property type="match status" value="1"/>
</dbReference>
<keyword evidence="1" id="KW-0805">Transcription regulation</keyword>
<dbReference type="SMART" id="SM00354">
    <property type="entry name" value="HTH_LACI"/>
    <property type="match status" value="1"/>
</dbReference>
<accession>A0A3N4Z5S1</accession>
<dbReference type="SUPFAM" id="SSF47413">
    <property type="entry name" value="lambda repressor-like DNA-binding domains"/>
    <property type="match status" value="1"/>
</dbReference>
<dbReference type="Pfam" id="PF00356">
    <property type="entry name" value="LacI"/>
    <property type="match status" value="1"/>
</dbReference>
<comment type="caution">
    <text evidence="5">The sequence shown here is derived from an EMBL/GenBank/DDBJ whole genome shotgun (WGS) entry which is preliminary data.</text>
</comment>
<reference evidence="5 6" key="1">
    <citation type="submission" date="2018-11" db="EMBL/GenBank/DDBJ databases">
        <title>Sequencing the genomes of 1000 actinobacteria strains.</title>
        <authorList>
            <person name="Klenk H.-P."/>
        </authorList>
    </citation>
    <scope>NUCLEOTIDE SEQUENCE [LARGE SCALE GENOMIC DNA]</scope>
    <source>
        <strain evidence="5 6">DSM 14418</strain>
    </source>
</reference>
<dbReference type="InterPro" id="IPR046335">
    <property type="entry name" value="LacI/GalR-like_sensor"/>
</dbReference>
<keyword evidence="2" id="KW-0238">DNA-binding</keyword>
<dbReference type="Gene3D" id="1.10.260.40">
    <property type="entry name" value="lambda repressor-like DNA-binding domains"/>
    <property type="match status" value="1"/>
</dbReference>
<evidence type="ECO:0000256" key="2">
    <source>
        <dbReference type="ARBA" id="ARBA00023125"/>
    </source>
</evidence>
<dbReference type="EMBL" id="RKRA01000001">
    <property type="protein sequence ID" value="RPF27713.1"/>
    <property type="molecule type" value="Genomic_DNA"/>
</dbReference>
<dbReference type="AlphaFoldDB" id="A0A3N4Z5S1"/>
<dbReference type="SUPFAM" id="SSF53822">
    <property type="entry name" value="Periplasmic binding protein-like I"/>
    <property type="match status" value="1"/>
</dbReference>
<evidence type="ECO:0000256" key="1">
    <source>
        <dbReference type="ARBA" id="ARBA00023015"/>
    </source>
</evidence>
<keyword evidence="3" id="KW-0804">Transcription</keyword>
<dbReference type="RefSeq" id="WP_123917447.1">
    <property type="nucleotide sequence ID" value="NZ_RKRA01000001.1"/>
</dbReference>